<evidence type="ECO:0000313" key="2">
    <source>
        <dbReference type="Proteomes" id="UP000218209"/>
    </source>
</evidence>
<sequence>MGWQKVKLGVEGGRVKRDFQADGVWGIIARGNGAFCINRSRCGSVVKNHARDHDITGSNQQCKSRWLVNWCTFRGEQHLPTPRTTDAKVKTY</sequence>
<organism evidence="1 2">
    <name type="scientific">Porphyra umbilicalis</name>
    <name type="common">Purple laver</name>
    <name type="synonym">Red alga</name>
    <dbReference type="NCBI Taxonomy" id="2786"/>
    <lineage>
        <taxon>Eukaryota</taxon>
        <taxon>Rhodophyta</taxon>
        <taxon>Bangiophyceae</taxon>
        <taxon>Bangiales</taxon>
        <taxon>Bangiaceae</taxon>
        <taxon>Porphyra</taxon>
    </lineage>
</organism>
<keyword evidence="2" id="KW-1185">Reference proteome</keyword>
<gene>
    <name evidence="1" type="ORF">BU14_0148s0028</name>
</gene>
<protein>
    <submittedName>
        <fullName evidence="1">Uncharacterized protein</fullName>
    </submittedName>
</protein>
<dbReference type="Proteomes" id="UP000218209">
    <property type="component" value="Unassembled WGS sequence"/>
</dbReference>
<evidence type="ECO:0000313" key="1">
    <source>
        <dbReference type="EMBL" id="OSX77452.1"/>
    </source>
</evidence>
<reference evidence="1 2" key="1">
    <citation type="submission" date="2017-03" db="EMBL/GenBank/DDBJ databases">
        <title>WGS assembly of Porphyra umbilicalis.</title>
        <authorList>
            <person name="Brawley S.H."/>
            <person name="Blouin N.A."/>
            <person name="Ficko-Blean E."/>
            <person name="Wheeler G.L."/>
            <person name="Lohr M."/>
            <person name="Goodson H.V."/>
            <person name="Jenkins J.W."/>
            <person name="Blaby-Haas C.E."/>
            <person name="Helliwell K.E."/>
            <person name="Chan C."/>
            <person name="Marriage T."/>
            <person name="Bhattacharya D."/>
            <person name="Klein A.S."/>
            <person name="Badis Y."/>
            <person name="Brodie J."/>
            <person name="Cao Y."/>
            <person name="Collen J."/>
            <person name="Dittami S.M."/>
            <person name="Gachon C.M."/>
            <person name="Green B.R."/>
            <person name="Karpowicz S."/>
            <person name="Kim J.W."/>
            <person name="Kudahl U."/>
            <person name="Lin S."/>
            <person name="Michel G."/>
            <person name="Mittag M."/>
            <person name="Olson B.J."/>
            <person name="Pangilinan J."/>
            <person name="Peng Y."/>
            <person name="Qiu H."/>
            <person name="Shu S."/>
            <person name="Singer J.T."/>
            <person name="Smith A.G."/>
            <person name="Sprecher B.N."/>
            <person name="Wagner V."/>
            <person name="Wang W."/>
            <person name="Wang Z.-Y."/>
            <person name="Yan J."/>
            <person name="Yarish C."/>
            <person name="Zoeuner-Riek S."/>
            <person name="Zhuang Y."/>
            <person name="Zou Y."/>
            <person name="Lindquist E.A."/>
            <person name="Grimwood J."/>
            <person name="Barry K."/>
            <person name="Rokhsar D.S."/>
            <person name="Schmutz J."/>
            <person name="Stiller J.W."/>
            <person name="Grossman A.R."/>
            <person name="Prochnik S.E."/>
        </authorList>
    </citation>
    <scope>NUCLEOTIDE SEQUENCE [LARGE SCALE GENOMIC DNA]</scope>
    <source>
        <strain evidence="1">4086291</strain>
    </source>
</reference>
<proteinExistence type="predicted"/>
<dbReference type="EMBL" id="KV918838">
    <property type="protein sequence ID" value="OSX77452.1"/>
    <property type="molecule type" value="Genomic_DNA"/>
</dbReference>
<name>A0A1X6P976_PORUM</name>
<dbReference type="AlphaFoldDB" id="A0A1X6P976"/>
<accession>A0A1X6P976</accession>